<dbReference type="InterPro" id="IPR028939">
    <property type="entry name" value="P5C_Rdtase_cat_N"/>
</dbReference>
<name>A0ABW0P0V7_9HYPH</name>
<dbReference type="Pfam" id="PF03807">
    <property type="entry name" value="F420_oxidored"/>
    <property type="match status" value="1"/>
</dbReference>
<dbReference type="EMBL" id="JBHSLU010000040">
    <property type="protein sequence ID" value="MFC5506376.1"/>
    <property type="molecule type" value="Genomic_DNA"/>
</dbReference>
<accession>A0ABW0P0V7</accession>
<dbReference type="SUPFAM" id="SSF51735">
    <property type="entry name" value="NAD(P)-binding Rossmann-fold domains"/>
    <property type="match status" value="1"/>
</dbReference>
<feature type="domain" description="Pyrroline-5-carboxylate reductase catalytic N-terminal" evidence="2">
    <location>
        <begin position="6"/>
        <end position="106"/>
    </location>
</feature>
<dbReference type="InterPro" id="IPR036291">
    <property type="entry name" value="NAD(P)-bd_dom_sf"/>
</dbReference>
<evidence type="ECO:0000256" key="1">
    <source>
        <dbReference type="ARBA" id="ARBA00023002"/>
    </source>
</evidence>
<keyword evidence="1" id="KW-0560">Oxidoreductase</keyword>
<dbReference type="RefSeq" id="WP_067996071.1">
    <property type="nucleotide sequence ID" value="NZ_JBHSLU010000040.1"/>
</dbReference>
<protein>
    <submittedName>
        <fullName evidence="3">NADPH-dependent F420 reductase</fullName>
    </submittedName>
</protein>
<dbReference type="PANTHER" id="PTHR14239">
    <property type="entry name" value="DUDULIN-RELATED"/>
    <property type="match status" value="1"/>
</dbReference>
<dbReference type="Gene3D" id="3.40.50.720">
    <property type="entry name" value="NAD(P)-binding Rossmann-like Domain"/>
    <property type="match status" value="1"/>
</dbReference>
<reference evidence="4" key="1">
    <citation type="journal article" date="2019" name="Int. J. Syst. Evol. Microbiol.">
        <title>The Global Catalogue of Microorganisms (GCM) 10K type strain sequencing project: providing services to taxonomists for standard genome sequencing and annotation.</title>
        <authorList>
            <consortium name="The Broad Institute Genomics Platform"/>
            <consortium name="The Broad Institute Genome Sequencing Center for Infectious Disease"/>
            <person name="Wu L."/>
            <person name="Ma J."/>
        </authorList>
    </citation>
    <scope>NUCLEOTIDE SEQUENCE [LARGE SCALE GENOMIC DNA]</scope>
    <source>
        <strain evidence="4">CCUG 43117</strain>
    </source>
</reference>
<dbReference type="Proteomes" id="UP001596060">
    <property type="component" value="Unassembled WGS sequence"/>
</dbReference>
<evidence type="ECO:0000313" key="3">
    <source>
        <dbReference type="EMBL" id="MFC5506376.1"/>
    </source>
</evidence>
<proteinExistence type="predicted"/>
<evidence type="ECO:0000259" key="2">
    <source>
        <dbReference type="Pfam" id="PF03807"/>
    </source>
</evidence>
<sequence>MDKVYAILGGTGSLGFGLALRLARSGQRVIIGSRSLEKAQEATERARTILAESGSARIELKAEVNAAAAAQADVIAVTVPYAQQKALLSEVSAHLQGKIVIDATVPLLPPKVGTVQLPEGGSAAVAAQAMLGDGVRIVSAFQNVAADKLQTLEPLDCDVLVAGNDKASCLEIVELIKTLGLTGYYAGPLANSAATEALTSLLIQINRQFGCQAGIRITGIK</sequence>
<dbReference type="PANTHER" id="PTHR14239:SF0">
    <property type="entry name" value="F420-DEPENDENT NADP REDUCTASE"/>
    <property type="match status" value="1"/>
</dbReference>
<dbReference type="InterPro" id="IPR010185">
    <property type="entry name" value="NpdG"/>
</dbReference>
<dbReference type="NCBIfam" id="TIGR01915">
    <property type="entry name" value="npdG"/>
    <property type="match status" value="1"/>
</dbReference>
<organism evidence="3 4">
    <name type="scientific">Bosea massiliensis</name>
    <dbReference type="NCBI Taxonomy" id="151419"/>
    <lineage>
        <taxon>Bacteria</taxon>
        <taxon>Pseudomonadati</taxon>
        <taxon>Pseudomonadota</taxon>
        <taxon>Alphaproteobacteria</taxon>
        <taxon>Hyphomicrobiales</taxon>
        <taxon>Boseaceae</taxon>
        <taxon>Bosea</taxon>
    </lineage>
</organism>
<comment type="caution">
    <text evidence="3">The sequence shown here is derived from an EMBL/GenBank/DDBJ whole genome shotgun (WGS) entry which is preliminary data.</text>
</comment>
<keyword evidence="4" id="KW-1185">Reference proteome</keyword>
<dbReference type="InterPro" id="IPR051267">
    <property type="entry name" value="STEAP_metalloreductase"/>
</dbReference>
<gene>
    <name evidence="3" type="primary">npdG</name>
    <name evidence="3" type="ORF">ACFPN9_14025</name>
</gene>
<evidence type="ECO:0000313" key="4">
    <source>
        <dbReference type="Proteomes" id="UP001596060"/>
    </source>
</evidence>